<dbReference type="RefSeq" id="WP_014965163.1">
    <property type="nucleotide sequence ID" value="NC_018656.1"/>
</dbReference>
<feature type="domain" description="Response regulatory" evidence="2">
    <location>
        <begin position="103"/>
        <end position="225"/>
    </location>
</feature>
<dbReference type="Proteomes" id="UP000006100">
    <property type="component" value="Chromosome"/>
</dbReference>
<reference evidence="3 4" key="1">
    <citation type="journal article" date="2012" name="J. Bacteriol.">
        <title>Draft Genome Sequence of an Ammonia-Oxidizing Archaeon, "Candidatus Nitrosopumilus sediminis" AR2, from Svalbard in the Arctic Circle.</title>
        <authorList>
            <person name="Park S.J."/>
            <person name="Kim J.G."/>
            <person name="Jung M.Y."/>
            <person name="Kim S.J."/>
            <person name="Cha I.T."/>
            <person name="Ghai R."/>
            <person name="Martin-Cuadrado A.B."/>
            <person name="Rodriguez-Valera F."/>
            <person name="Rhee S.K."/>
        </authorList>
    </citation>
    <scope>NUCLEOTIDE SEQUENCE [LARGE SCALE GENOMIC DNA]</scope>
    <source>
        <strain evidence="3 4">AR2</strain>
    </source>
</reference>
<evidence type="ECO:0000313" key="3">
    <source>
        <dbReference type="EMBL" id="AFS82792.1"/>
    </source>
</evidence>
<dbReference type="PATRIC" id="fig|1229909.8.peg.1075"/>
<dbReference type="InterPro" id="IPR050595">
    <property type="entry name" value="Bact_response_regulator"/>
</dbReference>
<dbReference type="InterPro" id="IPR011006">
    <property type="entry name" value="CheY-like_superfamily"/>
</dbReference>
<dbReference type="SMART" id="SM00448">
    <property type="entry name" value="REC"/>
    <property type="match status" value="1"/>
</dbReference>
<protein>
    <submittedName>
        <fullName evidence="3">Response regulator receiver protein</fullName>
    </submittedName>
</protein>
<dbReference type="PROSITE" id="PS50110">
    <property type="entry name" value="RESPONSE_REGULATORY"/>
    <property type="match status" value="1"/>
</dbReference>
<proteinExistence type="predicted"/>
<accession>K0BCH1</accession>
<keyword evidence="1" id="KW-0597">Phosphoprotein</keyword>
<dbReference type="OrthoDB" id="2830at2157"/>
<organism evidence="3 4">
    <name type="scientific">Candidatus Nitrosopumilus sediminis</name>
    <dbReference type="NCBI Taxonomy" id="1229909"/>
    <lineage>
        <taxon>Archaea</taxon>
        <taxon>Nitrososphaerota</taxon>
        <taxon>Nitrososphaeria</taxon>
        <taxon>Nitrosopumilales</taxon>
        <taxon>Nitrosopumilaceae</taxon>
        <taxon>Nitrosopumilus</taxon>
    </lineage>
</organism>
<dbReference type="Pfam" id="PF00072">
    <property type="entry name" value="Response_reg"/>
    <property type="match status" value="1"/>
</dbReference>
<dbReference type="InterPro" id="IPR001789">
    <property type="entry name" value="Sig_transdc_resp-reg_receiver"/>
</dbReference>
<dbReference type="GO" id="GO:0000160">
    <property type="term" value="P:phosphorelay signal transduction system"/>
    <property type="evidence" value="ECO:0007669"/>
    <property type="project" value="InterPro"/>
</dbReference>
<dbReference type="GeneID" id="13696783"/>
<dbReference type="STRING" id="1229909.NSED_04940"/>
<evidence type="ECO:0000256" key="1">
    <source>
        <dbReference type="ARBA" id="ARBA00022553"/>
    </source>
</evidence>
<dbReference type="KEGG" id="nir:NSED_04940"/>
<dbReference type="Gene3D" id="3.40.50.2300">
    <property type="match status" value="1"/>
</dbReference>
<dbReference type="HOGENOM" id="CLU_1136015_0_0_2"/>
<dbReference type="CDD" id="cd00156">
    <property type="entry name" value="REC"/>
    <property type="match status" value="1"/>
</dbReference>
<sequence>MNNLGIRTEDKEYKNKISDIIQGELIDLYGTSGYKSIMQTMTKVSGKTEKEIITNFELFSGLSEGVFGKSSESKILDPIKMKIDVIGMENIHQEKKIEKKSMRILIADDEIEILELYKAFLEGKGKEVTTATDGRKCIDAYKRFNQNKSRDYFDVVILDQKMPFMTGLQAAVEILEINPHQRIIFASGYLEKTLLEVLTKLDKAIAVIEKPFSLDVLDYMINNSEIFERLDKININQQERDINEKMTEIMTVLQNPI</sequence>
<keyword evidence="4" id="KW-1185">Reference proteome</keyword>
<dbReference type="SUPFAM" id="SSF52172">
    <property type="entry name" value="CheY-like"/>
    <property type="match status" value="1"/>
</dbReference>
<name>K0BCH1_9ARCH</name>
<dbReference type="PANTHER" id="PTHR44591:SF3">
    <property type="entry name" value="RESPONSE REGULATORY DOMAIN-CONTAINING PROTEIN"/>
    <property type="match status" value="1"/>
</dbReference>
<gene>
    <name evidence="3" type="ORF">NSED_04940</name>
</gene>
<dbReference type="AlphaFoldDB" id="K0BCH1"/>
<dbReference type="EMBL" id="CP003843">
    <property type="protein sequence ID" value="AFS82792.1"/>
    <property type="molecule type" value="Genomic_DNA"/>
</dbReference>
<evidence type="ECO:0000259" key="2">
    <source>
        <dbReference type="PROSITE" id="PS50110"/>
    </source>
</evidence>
<dbReference type="eggNOG" id="arCOG02391">
    <property type="taxonomic scope" value="Archaea"/>
</dbReference>
<evidence type="ECO:0000313" key="4">
    <source>
        <dbReference type="Proteomes" id="UP000006100"/>
    </source>
</evidence>
<dbReference type="PANTHER" id="PTHR44591">
    <property type="entry name" value="STRESS RESPONSE REGULATOR PROTEIN 1"/>
    <property type="match status" value="1"/>
</dbReference>